<keyword evidence="2" id="KW-0808">Transferase</keyword>
<evidence type="ECO:0000313" key="2">
    <source>
        <dbReference type="EMBL" id="KAA3453713.1"/>
    </source>
</evidence>
<dbReference type="SUPFAM" id="SSF56672">
    <property type="entry name" value="DNA/RNA polymerases"/>
    <property type="match status" value="1"/>
</dbReference>
<dbReference type="PROSITE" id="PS50878">
    <property type="entry name" value="RT_POL"/>
    <property type="match status" value="1"/>
</dbReference>
<evidence type="ECO:0000313" key="3">
    <source>
        <dbReference type="Proteomes" id="UP000325315"/>
    </source>
</evidence>
<keyword evidence="2" id="KW-0695">RNA-directed DNA polymerase</keyword>
<proteinExistence type="predicted"/>
<dbReference type="PANTHER" id="PTHR33116:SF86">
    <property type="entry name" value="REVERSE TRANSCRIPTASE DOMAIN-CONTAINING PROTEIN"/>
    <property type="match status" value="1"/>
</dbReference>
<sequence>MATDCRRRNRVEELVDNKGNIHESNADLLELSTNYFNSLFSSKGVGDLSLILERIEPCITQLMNKDLEKNFTYEEVCLALKEMGPLKASGEDGLGVIFYQLFWHIMGKDVADFCIETLCGLHNMADINNTRIVLIPKVSSPRYMTQFRPISLCNILYKIISKMLVNRLQKILHLCIDEAQTAFVPGRLITDNIIVAYELLHSMKRKRVGSKGSFALKLDMSKAYDRVEWGFVQAILQRMGSSDKWVENVMRCVSSVSYSVVMNGEVGNLFFPSRGLRQGDPISPYLFLIFSKGLSTLLRMAASRYALNRFRVNRHGPRIAHLFFADDSLIYGDATIFGAFAINDTLEVYAQYTGQEINFDKSGIFFSSNVEQNKREEVCRVLGVDRSNKLEKYLGLPSMVGRNKRRAFKELKEKLTRRVSSWSSRLLSMGGREVLIRAVLQVISLYTMNCFLLPSFVCKDLEAVIARFWWQKKVGRKDLYWCEWKELSVPKEKGGMGFRDFSKFNIALLANQGWRVMENLSSLIARVLRAKYFNGSNFMEASLGTNPSLVWKNIWCEKGLLSSGLKWRIGSETSVSIWQDYWLPENDQQLIATDKVAGMDWVSDLILQNPNRWNNDIIYSIFAKEEVDQIVSIPLPTINQADKIVWFKESSGIYSVKSGYKLLLDPPNINVNEQKLFKQIGV</sequence>
<organism evidence="2 3">
    <name type="scientific">Gossypium australe</name>
    <dbReference type="NCBI Taxonomy" id="47621"/>
    <lineage>
        <taxon>Eukaryota</taxon>
        <taxon>Viridiplantae</taxon>
        <taxon>Streptophyta</taxon>
        <taxon>Embryophyta</taxon>
        <taxon>Tracheophyta</taxon>
        <taxon>Spermatophyta</taxon>
        <taxon>Magnoliopsida</taxon>
        <taxon>eudicotyledons</taxon>
        <taxon>Gunneridae</taxon>
        <taxon>Pentapetalae</taxon>
        <taxon>rosids</taxon>
        <taxon>malvids</taxon>
        <taxon>Malvales</taxon>
        <taxon>Malvaceae</taxon>
        <taxon>Malvoideae</taxon>
        <taxon>Gossypium</taxon>
    </lineage>
</organism>
<dbReference type="AlphaFoldDB" id="A0A5B6U8Z3"/>
<comment type="caution">
    <text evidence="2">The sequence shown here is derived from an EMBL/GenBank/DDBJ whole genome shotgun (WGS) entry which is preliminary data.</text>
</comment>
<gene>
    <name evidence="2" type="ORF">EPI10_009721</name>
</gene>
<dbReference type="EMBL" id="SMMG02000013">
    <property type="protein sequence ID" value="KAA3453713.1"/>
    <property type="molecule type" value="Genomic_DNA"/>
</dbReference>
<dbReference type="PANTHER" id="PTHR33116">
    <property type="entry name" value="REVERSE TRANSCRIPTASE ZINC-BINDING DOMAIN-CONTAINING PROTEIN-RELATED-RELATED"/>
    <property type="match status" value="1"/>
</dbReference>
<dbReference type="InterPro" id="IPR043502">
    <property type="entry name" value="DNA/RNA_pol_sf"/>
</dbReference>
<keyword evidence="3" id="KW-1185">Reference proteome</keyword>
<protein>
    <submittedName>
        <fullName evidence="2">Reverse transcriptase</fullName>
    </submittedName>
</protein>
<dbReference type="Proteomes" id="UP000325315">
    <property type="component" value="Unassembled WGS sequence"/>
</dbReference>
<dbReference type="GO" id="GO:0003964">
    <property type="term" value="F:RNA-directed DNA polymerase activity"/>
    <property type="evidence" value="ECO:0007669"/>
    <property type="project" value="UniProtKB-KW"/>
</dbReference>
<dbReference type="Pfam" id="PF00078">
    <property type="entry name" value="RVT_1"/>
    <property type="match status" value="1"/>
</dbReference>
<reference evidence="3" key="1">
    <citation type="journal article" date="2019" name="Plant Biotechnol. J.">
        <title>Genome sequencing of the Australian wild diploid species Gossypium australe highlights disease resistance and delayed gland morphogenesis.</title>
        <authorList>
            <person name="Cai Y."/>
            <person name="Cai X."/>
            <person name="Wang Q."/>
            <person name="Wang P."/>
            <person name="Zhang Y."/>
            <person name="Cai C."/>
            <person name="Xu Y."/>
            <person name="Wang K."/>
            <person name="Zhou Z."/>
            <person name="Wang C."/>
            <person name="Geng S."/>
            <person name="Li B."/>
            <person name="Dong Q."/>
            <person name="Hou Y."/>
            <person name="Wang H."/>
            <person name="Ai P."/>
            <person name="Liu Z."/>
            <person name="Yi F."/>
            <person name="Sun M."/>
            <person name="An G."/>
            <person name="Cheng J."/>
            <person name="Zhang Y."/>
            <person name="Shi Q."/>
            <person name="Xie Y."/>
            <person name="Shi X."/>
            <person name="Chang Y."/>
            <person name="Huang F."/>
            <person name="Chen Y."/>
            <person name="Hong S."/>
            <person name="Mi L."/>
            <person name="Sun Q."/>
            <person name="Zhang L."/>
            <person name="Zhou B."/>
            <person name="Peng R."/>
            <person name="Zhang X."/>
            <person name="Liu F."/>
        </authorList>
    </citation>
    <scope>NUCLEOTIDE SEQUENCE [LARGE SCALE GENOMIC DNA]</scope>
    <source>
        <strain evidence="3">cv. PA1801</strain>
    </source>
</reference>
<accession>A0A5B6U8Z3</accession>
<name>A0A5B6U8Z3_9ROSI</name>
<dbReference type="CDD" id="cd01650">
    <property type="entry name" value="RT_nLTR_like"/>
    <property type="match status" value="1"/>
</dbReference>
<keyword evidence="2" id="KW-0548">Nucleotidyltransferase</keyword>
<dbReference type="OrthoDB" id="1734132at2759"/>
<feature type="domain" description="Reverse transcriptase" evidence="1">
    <location>
        <begin position="116"/>
        <end position="386"/>
    </location>
</feature>
<dbReference type="InterPro" id="IPR000477">
    <property type="entry name" value="RT_dom"/>
</dbReference>
<evidence type="ECO:0000259" key="1">
    <source>
        <dbReference type="PROSITE" id="PS50878"/>
    </source>
</evidence>